<dbReference type="CDD" id="cd00077">
    <property type="entry name" value="HDc"/>
    <property type="match status" value="1"/>
</dbReference>
<dbReference type="Proteomes" id="UP001621714">
    <property type="component" value="Unassembled WGS sequence"/>
</dbReference>
<feature type="modified residue" description="4-aspartylphosphate" evidence="1">
    <location>
        <position position="61"/>
    </location>
</feature>
<evidence type="ECO:0000256" key="1">
    <source>
        <dbReference type="PROSITE-ProRule" id="PRU00169"/>
    </source>
</evidence>
<dbReference type="CDD" id="cd17551">
    <property type="entry name" value="REC_RpfG-like"/>
    <property type="match status" value="1"/>
</dbReference>
<evidence type="ECO:0000259" key="3">
    <source>
        <dbReference type="PROSITE" id="PS51832"/>
    </source>
</evidence>
<dbReference type="SMART" id="SM00471">
    <property type="entry name" value="HDc"/>
    <property type="match status" value="1"/>
</dbReference>
<keyword evidence="5" id="KW-1185">Reference proteome</keyword>
<comment type="caution">
    <text evidence="4">The sequence shown here is derived from an EMBL/GenBank/DDBJ whole genome shotgun (WGS) entry which is preliminary data.</text>
</comment>
<dbReference type="PANTHER" id="PTHR45228:SF1">
    <property type="entry name" value="CYCLIC DI-GMP PHOSPHODIESTERASE TM_0186"/>
    <property type="match status" value="1"/>
</dbReference>
<evidence type="ECO:0000259" key="2">
    <source>
        <dbReference type="PROSITE" id="PS50110"/>
    </source>
</evidence>
<dbReference type="InterPro" id="IPR001789">
    <property type="entry name" value="Sig_transdc_resp-reg_receiver"/>
</dbReference>
<dbReference type="SMART" id="SM00448">
    <property type="entry name" value="REC"/>
    <property type="match status" value="1"/>
</dbReference>
<dbReference type="PROSITE" id="PS51832">
    <property type="entry name" value="HD_GYP"/>
    <property type="match status" value="1"/>
</dbReference>
<dbReference type="Gene3D" id="3.40.50.2300">
    <property type="match status" value="1"/>
</dbReference>
<reference evidence="4 5" key="1">
    <citation type="submission" date="2024-02" db="EMBL/GenBank/DDBJ databases">
        <title>Marinospirillum sp. MEB 164 isolated from Lonar lake sediment.</title>
        <authorList>
            <person name="Joshi A."/>
            <person name="Thite S."/>
        </authorList>
    </citation>
    <scope>NUCLEOTIDE SEQUENCE [LARGE SCALE GENOMIC DNA]</scope>
    <source>
        <strain evidence="4 5">MEB164</strain>
    </source>
</reference>
<accession>A0ABW8PZH6</accession>
<feature type="domain" description="HD-GYP" evidence="3">
    <location>
        <begin position="155"/>
        <end position="352"/>
    </location>
</feature>
<keyword evidence="1" id="KW-0597">Phosphoprotein</keyword>
<evidence type="ECO:0000313" key="5">
    <source>
        <dbReference type="Proteomes" id="UP001621714"/>
    </source>
</evidence>
<sequence length="357" mass="40167">MPLTSHFQQAGILMVDDEPVNLKLLQKMLSAQGYQSLISITDPRQVLEAYQAERPSLILLDINMPHLDGFQVMEQLKALDDPLLPPIVILTAQQSQDYLLRALSLGARDFLTKPFDRTELLMRVRNQLEVHQAQLLLHDQKSYLEQEVKRRTAELHQTRKEVIRRLGRAAEFRDNETGFHIVRMSKYSAILAKSLGWNAEECDLLLNASPMHDIGKIGIPDHILQKPGKLTAEEWQIMQQHAAIGATLLADDPSPLFQLAQEVAATHHEKYNGQGYPKGLKGEEIPLSGRIVAVADVFDALTSTRPYKKAWSNEEAIALIQSEAGAHFDPEVVKHFMHCLPKILAVQAQYQETASAL</sequence>
<dbReference type="InterPro" id="IPR037522">
    <property type="entry name" value="HD_GYP_dom"/>
</dbReference>
<dbReference type="RefSeq" id="WP_405339340.1">
    <property type="nucleotide sequence ID" value="NZ_JBANFI010000004.1"/>
</dbReference>
<feature type="domain" description="Response regulatory" evidence="2">
    <location>
        <begin position="11"/>
        <end position="128"/>
    </location>
</feature>
<dbReference type="Pfam" id="PF00072">
    <property type="entry name" value="Response_reg"/>
    <property type="match status" value="1"/>
</dbReference>
<dbReference type="PANTHER" id="PTHR45228">
    <property type="entry name" value="CYCLIC DI-GMP PHOSPHODIESTERASE TM_0186-RELATED"/>
    <property type="match status" value="1"/>
</dbReference>
<gene>
    <name evidence="4" type="ORF">V6U78_08345</name>
</gene>
<proteinExistence type="predicted"/>
<dbReference type="PROSITE" id="PS50110">
    <property type="entry name" value="RESPONSE_REGULATORY"/>
    <property type="match status" value="1"/>
</dbReference>
<dbReference type="Pfam" id="PF13487">
    <property type="entry name" value="HD_5"/>
    <property type="match status" value="1"/>
</dbReference>
<dbReference type="EMBL" id="JBANFI010000004">
    <property type="protein sequence ID" value="MFK7161043.1"/>
    <property type="molecule type" value="Genomic_DNA"/>
</dbReference>
<name>A0ABW8PZH6_9GAMM</name>
<evidence type="ECO:0000313" key="4">
    <source>
        <dbReference type="EMBL" id="MFK7161043.1"/>
    </source>
</evidence>
<protein>
    <submittedName>
        <fullName evidence="4">HD domain-containing phosphohydrolase</fullName>
    </submittedName>
</protein>
<dbReference type="Gene3D" id="1.10.3210.10">
    <property type="entry name" value="Hypothetical protein af1432"/>
    <property type="match status" value="1"/>
</dbReference>
<organism evidence="4 5">
    <name type="scientific">Marinospirillum alkalitolerans</name>
    <dbReference type="NCBI Taxonomy" id="3123374"/>
    <lineage>
        <taxon>Bacteria</taxon>
        <taxon>Pseudomonadati</taxon>
        <taxon>Pseudomonadota</taxon>
        <taxon>Gammaproteobacteria</taxon>
        <taxon>Oceanospirillales</taxon>
        <taxon>Oceanospirillaceae</taxon>
        <taxon>Marinospirillum</taxon>
    </lineage>
</organism>
<dbReference type="InterPro" id="IPR011006">
    <property type="entry name" value="CheY-like_superfamily"/>
</dbReference>
<dbReference type="SUPFAM" id="SSF109604">
    <property type="entry name" value="HD-domain/PDEase-like"/>
    <property type="match status" value="1"/>
</dbReference>
<dbReference type="SUPFAM" id="SSF52172">
    <property type="entry name" value="CheY-like"/>
    <property type="match status" value="1"/>
</dbReference>
<dbReference type="InterPro" id="IPR052020">
    <property type="entry name" value="Cyclic_di-GMP/3'3'-cGAMP_PDE"/>
</dbReference>
<dbReference type="InterPro" id="IPR003607">
    <property type="entry name" value="HD/PDEase_dom"/>
</dbReference>